<dbReference type="PANTHER" id="PTHR11157">
    <property type="entry name" value="FATTY ACID ACYL TRANSFERASE-RELATED"/>
    <property type="match status" value="1"/>
</dbReference>
<evidence type="ECO:0000256" key="8">
    <source>
        <dbReference type="ARBA" id="ARBA00023136"/>
    </source>
</evidence>
<dbReference type="PANTHER" id="PTHR11157:SF126">
    <property type="entry name" value="ELONGATION OF VERY LONG CHAIN FATTY ACIDS PROTEIN"/>
    <property type="match status" value="1"/>
</dbReference>
<comment type="caution">
    <text evidence="11">The sequence shown here is derived from an EMBL/GenBank/DDBJ whole genome shotgun (WGS) entry which is preliminary data.</text>
</comment>
<reference evidence="11 12" key="1">
    <citation type="journal article" date="2018" name="J. Allergy Clin. Immunol.">
        <title>High-quality assembly of Dermatophagoides pteronyssinus genome and transcriptome reveals a wide range of novel allergens.</title>
        <authorList>
            <person name="Liu X.Y."/>
            <person name="Yang K.Y."/>
            <person name="Wang M.Q."/>
            <person name="Kwok J.S."/>
            <person name="Zeng X."/>
            <person name="Yang Z."/>
            <person name="Xiao X.J."/>
            <person name="Lau C.P."/>
            <person name="Li Y."/>
            <person name="Huang Z.M."/>
            <person name="Ba J.G."/>
            <person name="Yim A.K."/>
            <person name="Ouyang C.Y."/>
            <person name="Ngai S.M."/>
            <person name="Chan T.F."/>
            <person name="Leung E.L."/>
            <person name="Liu L."/>
            <person name="Liu Z.G."/>
            <person name="Tsui S.K."/>
        </authorList>
    </citation>
    <scope>NUCLEOTIDE SEQUENCE [LARGE SCALE GENOMIC DNA]</scope>
    <source>
        <strain evidence="11">Derp</strain>
    </source>
</reference>
<feature type="transmembrane region" description="Helical" evidence="10">
    <location>
        <begin position="293"/>
        <end position="311"/>
    </location>
</feature>
<sequence>MAANLQSENSNRGIRYYVSQYWQENGDPRSNGLPLIREGPWPTLFVIGLYLFFVTRMGPSMMRKREPYQLRWPMLIYNTSMVIINGYFLIQSLYWLDFGRELFNFKMLRWNELKTPTTNEANEFIWSCYLYWLTKFIDLLDTVFFVLRKKYNQISLLHVYHHSVVPILGWLYIWYHVGIPAISLFSFLNSAVHVIMYSYYALAALGPQIQRYLWWKRYLTILQIIQFILLITYGIIVFIVSDYPSGPFWIAASQPVIFFARIIPVDQSINYWDRYCDPRTVNFWLMSNGPWKLAGFTIAYLAIIVFGQRWMRKRKPYVLRTPMLIYNITMVIINGYFLYESLLWLNFGQRLFDFKFPSINDRTSNTMHIINMFYYYQWTKFVDYFDTFFFILRKKDRQLTALHIYHHISVPIIGWISSWTNPTMPVLGLFAMLNCFCHVIMYTYYALSSFGDKIQPYLWWKHYITRIQLTQFAIIGTYGLILQLFHIGYPLLYRTLPISQAIIFLYLFGQFYIQSYRSTNRMIKTK</sequence>
<name>A0ABQ8JV69_DERPT</name>
<proteinExistence type="inferred from homology"/>
<keyword evidence="6 10" id="KW-1133">Transmembrane helix</keyword>
<feature type="transmembrane region" description="Helical" evidence="10">
    <location>
        <begin position="491"/>
        <end position="513"/>
    </location>
</feature>
<dbReference type="Proteomes" id="UP000887458">
    <property type="component" value="Unassembled WGS sequence"/>
</dbReference>
<evidence type="ECO:0000256" key="9">
    <source>
        <dbReference type="ARBA" id="ARBA00023160"/>
    </source>
</evidence>
<keyword evidence="4 10" id="KW-0812">Transmembrane</keyword>
<evidence type="ECO:0000256" key="2">
    <source>
        <dbReference type="ARBA" id="ARBA00022516"/>
    </source>
</evidence>
<evidence type="ECO:0000313" key="11">
    <source>
        <dbReference type="EMBL" id="KAH9426467.1"/>
    </source>
</evidence>
<feature type="transmembrane region" description="Helical" evidence="10">
    <location>
        <begin position="404"/>
        <end position="420"/>
    </location>
</feature>
<comment type="similarity">
    <text evidence="10">Belongs to the ELO family.</text>
</comment>
<evidence type="ECO:0000256" key="5">
    <source>
        <dbReference type="ARBA" id="ARBA00022832"/>
    </source>
</evidence>
<evidence type="ECO:0000256" key="3">
    <source>
        <dbReference type="ARBA" id="ARBA00022679"/>
    </source>
</evidence>
<comment type="catalytic activity">
    <reaction evidence="10">
        <text>a very-long-chain acyl-CoA + malonyl-CoA + H(+) = a very-long-chain 3-oxoacyl-CoA + CO2 + CoA</text>
        <dbReference type="Rhea" id="RHEA:32727"/>
        <dbReference type="ChEBI" id="CHEBI:15378"/>
        <dbReference type="ChEBI" id="CHEBI:16526"/>
        <dbReference type="ChEBI" id="CHEBI:57287"/>
        <dbReference type="ChEBI" id="CHEBI:57384"/>
        <dbReference type="ChEBI" id="CHEBI:90725"/>
        <dbReference type="ChEBI" id="CHEBI:90736"/>
        <dbReference type="EC" id="2.3.1.199"/>
    </reaction>
</comment>
<dbReference type="EC" id="2.3.1.199" evidence="10"/>
<feature type="transmembrane region" description="Helical" evidence="10">
    <location>
        <begin position="373"/>
        <end position="392"/>
    </location>
</feature>
<evidence type="ECO:0000256" key="7">
    <source>
        <dbReference type="ARBA" id="ARBA00023098"/>
    </source>
</evidence>
<keyword evidence="12" id="KW-1185">Reference proteome</keyword>
<evidence type="ECO:0000256" key="1">
    <source>
        <dbReference type="ARBA" id="ARBA00004141"/>
    </source>
</evidence>
<feature type="transmembrane region" description="Helical" evidence="10">
    <location>
        <begin position="218"/>
        <end position="240"/>
    </location>
</feature>
<dbReference type="Pfam" id="PF01151">
    <property type="entry name" value="ELO"/>
    <property type="match status" value="2"/>
</dbReference>
<accession>A0ABQ8JV69</accession>
<evidence type="ECO:0000256" key="4">
    <source>
        <dbReference type="ARBA" id="ARBA00022692"/>
    </source>
</evidence>
<evidence type="ECO:0000313" key="12">
    <source>
        <dbReference type="Proteomes" id="UP000887458"/>
    </source>
</evidence>
<feature type="transmembrane region" description="Helical" evidence="10">
    <location>
        <begin position="159"/>
        <end position="175"/>
    </location>
</feature>
<feature type="transmembrane region" description="Helical" evidence="10">
    <location>
        <begin position="467"/>
        <end position="485"/>
    </location>
</feature>
<dbReference type="EMBL" id="NJHN03000010">
    <property type="protein sequence ID" value="KAH9426467.1"/>
    <property type="molecule type" value="Genomic_DNA"/>
</dbReference>
<feature type="transmembrane region" description="Helical" evidence="10">
    <location>
        <begin position="39"/>
        <end position="55"/>
    </location>
</feature>
<feature type="transmembrane region" description="Helical" evidence="10">
    <location>
        <begin position="426"/>
        <end position="447"/>
    </location>
</feature>
<keyword evidence="3 10" id="KW-0808">Transferase</keyword>
<gene>
    <name evidence="11" type="ORF">DERP_011036</name>
</gene>
<evidence type="ECO:0000256" key="6">
    <source>
        <dbReference type="ARBA" id="ARBA00022989"/>
    </source>
</evidence>
<feature type="transmembrane region" description="Helical" evidence="10">
    <location>
        <begin position="75"/>
        <end position="96"/>
    </location>
</feature>
<organism evidence="11 12">
    <name type="scientific">Dermatophagoides pteronyssinus</name>
    <name type="common">European house dust mite</name>
    <dbReference type="NCBI Taxonomy" id="6956"/>
    <lineage>
        <taxon>Eukaryota</taxon>
        <taxon>Metazoa</taxon>
        <taxon>Ecdysozoa</taxon>
        <taxon>Arthropoda</taxon>
        <taxon>Chelicerata</taxon>
        <taxon>Arachnida</taxon>
        <taxon>Acari</taxon>
        <taxon>Acariformes</taxon>
        <taxon>Sarcoptiformes</taxon>
        <taxon>Astigmata</taxon>
        <taxon>Psoroptidia</taxon>
        <taxon>Analgoidea</taxon>
        <taxon>Pyroglyphidae</taxon>
        <taxon>Dermatophagoidinae</taxon>
        <taxon>Dermatophagoides</taxon>
    </lineage>
</organism>
<feature type="transmembrane region" description="Helical" evidence="10">
    <location>
        <begin position="124"/>
        <end position="147"/>
    </location>
</feature>
<evidence type="ECO:0000256" key="10">
    <source>
        <dbReference type="RuleBase" id="RU361115"/>
    </source>
</evidence>
<comment type="subcellular location">
    <subcellularLocation>
        <location evidence="1">Membrane</location>
        <topology evidence="1">Multi-pass membrane protein</topology>
    </subcellularLocation>
</comment>
<keyword evidence="7 10" id="KW-0443">Lipid metabolism</keyword>
<reference evidence="11 12" key="2">
    <citation type="journal article" date="2022" name="Mol. Biol. Evol.">
        <title>Comparative Genomics Reveals Insights into the Divergent Evolution of Astigmatic Mites and Household Pest Adaptations.</title>
        <authorList>
            <person name="Xiong Q."/>
            <person name="Wan A.T."/>
            <person name="Liu X."/>
            <person name="Fung C.S."/>
            <person name="Xiao X."/>
            <person name="Malainual N."/>
            <person name="Hou J."/>
            <person name="Wang L."/>
            <person name="Wang M."/>
            <person name="Yang K.Y."/>
            <person name="Cui Y."/>
            <person name="Leung E.L."/>
            <person name="Nong W."/>
            <person name="Shin S.K."/>
            <person name="Au S.W."/>
            <person name="Jeong K.Y."/>
            <person name="Chew F.T."/>
            <person name="Hui J.H."/>
            <person name="Leung T.F."/>
            <person name="Tungtrongchitr A."/>
            <person name="Zhong N."/>
            <person name="Liu Z."/>
            <person name="Tsui S.K."/>
        </authorList>
    </citation>
    <scope>NUCLEOTIDE SEQUENCE [LARGE SCALE GENOMIC DNA]</scope>
    <source>
        <strain evidence="11">Derp</strain>
    </source>
</reference>
<feature type="transmembrane region" description="Helical" evidence="10">
    <location>
        <begin position="323"/>
        <end position="345"/>
    </location>
</feature>
<dbReference type="InterPro" id="IPR002076">
    <property type="entry name" value="ELO_fam"/>
</dbReference>
<keyword evidence="9 10" id="KW-0275">Fatty acid biosynthesis</keyword>
<keyword evidence="5 10" id="KW-0276">Fatty acid metabolism</keyword>
<keyword evidence="2 10" id="KW-0444">Lipid biosynthesis</keyword>
<protein>
    <recommendedName>
        <fullName evidence="10">Elongation of very long chain fatty acids protein</fullName>
        <ecNumber evidence="10">2.3.1.199</ecNumber>
    </recommendedName>
    <alternativeName>
        <fullName evidence="10">Very-long-chain 3-oxoacyl-CoA synthase</fullName>
    </alternativeName>
</protein>
<comment type="caution">
    <text evidence="10">Lacks conserved residue(s) required for the propagation of feature annotation.</text>
</comment>
<feature type="transmembrane region" description="Helical" evidence="10">
    <location>
        <begin position="181"/>
        <end position="206"/>
    </location>
</feature>
<keyword evidence="8 10" id="KW-0472">Membrane</keyword>